<dbReference type="Gene3D" id="2.30.110.10">
    <property type="entry name" value="Electron Transport, Fmn-binding Protein, Chain A"/>
    <property type="match status" value="1"/>
</dbReference>
<keyword evidence="6" id="KW-0969">Cilium</keyword>
<dbReference type="Gene3D" id="2.40.10.220">
    <property type="entry name" value="predicted glycosyltransferase like domains"/>
    <property type="match status" value="1"/>
</dbReference>
<dbReference type="InterPro" id="IPR009875">
    <property type="entry name" value="PilZ_domain"/>
</dbReference>
<evidence type="ECO:0000259" key="4">
    <source>
        <dbReference type="Pfam" id="PF07238"/>
    </source>
</evidence>
<dbReference type="Pfam" id="PF12945">
    <property type="entry name" value="PilZNR"/>
    <property type="match status" value="1"/>
</dbReference>
<evidence type="ECO:0000313" key="8">
    <source>
        <dbReference type="Proteomes" id="UP000434052"/>
    </source>
</evidence>
<evidence type="ECO:0000259" key="5">
    <source>
        <dbReference type="Pfam" id="PF12945"/>
    </source>
</evidence>
<evidence type="ECO:0000313" key="6">
    <source>
        <dbReference type="EMBL" id="QJT08524.1"/>
    </source>
</evidence>
<name>A0A6P1ZF09_9BACT</name>
<reference evidence="7 8" key="1">
    <citation type="submission" date="2018-06" db="EMBL/GenBank/DDBJ databases">
        <title>Complete genome of Desulfovibrio marinus P48SEP.</title>
        <authorList>
            <person name="Crispim J.S."/>
            <person name="Vidigal P.M.P."/>
            <person name="Silva L.C.F."/>
            <person name="Araujo L.C."/>
            <person name="Laguardia C.N."/>
            <person name="Dias R.S."/>
            <person name="Sousa M.P."/>
            <person name="Paula S.O."/>
            <person name="Silva C."/>
        </authorList>
    </citation>
    <scope>NUCLEOTIDE SEQUENCE [LARGE SCALE GENOMIC DNA]</scope>
    <source>
        <strain evidence="7 8">P48SEP</strain>
    </source>
</reference>
<organism evidence="7 8">
    <name type="scientific">Oceanidesulfovibrio marinus</name>
    <dbReference type="NCBI Taxonomy" id="370038"/>
    <lineage>
        <taxon>Bacteria</taxon>
        <taxon>Pseudomonadati</taxon>
        <taxon>Thermodesulfobacteriota</taxon>
        <taxon>Desulfovibrionia</taxon>
        <taxon>Desulfovibrionales</taxon>
        <taxon>Desulfovibrionaceae</taxon>
        <taxon>Oceanidesulfovibrio</taxon>
    </lineage>
</organism>
<evidence type="ECO:0000256" key="1">
    <source>
        <dbReference type="ARBA" id="ARBA00022636"/>
    </source>
</evidence>
<evidence type="ECO:0000313" key="7">
    <source>
        <dbReference type="EMBL" id="TVM33008.1"/>
    </source>
</evidence>
<dbReference type="Pfam" id="PF07238">
    <property type="entry name" value="PilZ"/>
    <property type="match status" value="1"/>
</dbReference>
<keyword evidence="6" id="KW-0282">Flagellum</keyword>
<feature type="domain" description="Type III secretion system flagellar brake protein YcgR PilZN" evidence="5">
    <location>
        <begin position="10"/>
        <end position="91"/>
    </location>
</feature>
<accession>A0A6P1ZF09</accession>
<dbReference type="Proteomes" id="UP000503251">
    <property type="component" value="Chromosome"/>
</dbReference>
<proteinExistence type="predicted"/>
<dbReference type="EMBL" id="QMIF01000008">
    <property type="protein sequence ID" value="TVM33008.1"/>
    <property type="molecule type" value="Genomic_DNA"/>
</dbReference>
<reference evidence="6 9" key="2">
    <citation type="submission" date="2019-04" db="EMBL/GenBank/DDBJ databases">
        <title>Isolation and culture of sulfate reducing bacteria from the cold seep of the South China Sea.</title>
        <authorList>
            <person name="Sun C."/>
            <person name="Liu R."/>
        </authorList>
    </citation>
    <scope>NUCLEOTIDE SEQUENCE [LARGE SCALE GENOMIC DNA]</scope>
    <source>
        <strain evidence="6 9">CS1</strain>
    </source>
</reference>
<sequence length="217" mass="24374">MGWDKMDLPIGHEMLVQFEGEKARFKSAYYGQKPEEFLIIQMPGIPGIREKLMNGGRLVIRYLVGGRVFGFKAYAVGQVVRPCPLIFLSYPHSVESLNLRQSERVNTFLDAKGTIDDVSVDGVILDLSSGGCMLMVSRSTGVTWPSVEPGQILHLEFALSKDETPLTLLSQIISARKDLDRIRLGIKFLLDPERDDPTIRMLVTYIDNISNFLRGEI</sequence>
<dbReference type="InterPro" id="IPR009926">
    <property type="entry name" value="T3SS_YcgR_PilZN"/>
</dbReference>
<evidence type="ECO:0000256" key="2">
    <source>
        <dbReference type="ARBA" id="ARBA00022741"/>
    </source>
</evidence>
<keyword evidence="1" id="KW-0973">c-di-GMP</keyword>
<dbReference type="EMBL" id="CP039543">
    <property type="protein sequence ID" value="QJT08524.1"/>
    <property type="molecule type" value="Genomic_DNA"/>
</dbReference>
<dbReference type="Proteomes" id="UP000434052">
    <property type="component" value="Unassembled WGS sequence"/>
</dbReference>
<protein>
    <submittedName>
        <fullName evidence="6">Flagellar brake protein</fullName>
    </submittedName>
</protein>
<evidence type="ECO:0000313" key="9">
    <source>
        <dbReference type="Proteomes" id="UP000503251"/>
    </source>
</evidence>
<gene>
    <name evidence="7" type="ORF">DQK91_12635</name>
    <name evidence="6" type="ORF">E8L03_06115</name>
</gene>
<dbReference type="AlphaFoldDB" id="A0A6P1ZF09"/>
<dbReference type="OrthoDB" id="5453966at2"/>
<dbReference type="GO" id="GO:0035438">
    <property type="term" value="F:cyclic-di-GMP binding"/>
    <property type="evidence" value="ECO:0007669"/>
    <property type="project" value="InterPro"/>
</dbReference>
<evidence type="ECO:0000256" key="3">
    <source>
        <dbReference type="ARBA" id="ARBA00023143"/>
    </source>
</evidence>
<dbReference type="InterPro" id="IPR012349">
    <property type="entry name" value="Split_barrel_FMN-bd"/>
</dbReference>
<keyword evidence="2" id="KW-0547">Nucleotide-binding</keyword>
<feature type="domain" description="PilZ" evidence="4">
    <location>
        <begin position="99"/>
        <end position="206"/>
    </location>
</feature>
<keyword evidence="9" id="KW-1185">Reference proteome</keyword>
<dbReference type="SUPFAM" id="SSF141371">
    <property type="entry name" value="PilZ domain-like"/>
    <property type="match status" value="2"/>
</dbReference>
<keyword evidence="6" id="KW-0966">Cell projection</keyword>
<keyword evidence="3" id="KW-0975">Bacterial flagellum</keyword>